<proteinExistence type="predicted"/>
<sequence>TADSRLTAADARELLDTRDELAARLTPALEVLVDAFGVSSELVPSAHVDVDYQDTWIRDTGWTWQ</sequence>
<name>A0ABV5EMF6_9ACTN</name>
<keyword evidence="2" id="KW-1185">Reference proteome</keyword>
<evidence type="ECO:0008006" key="3">
    <source>
        <dbReference type="Google" id="ProtNLM"/>
    </source>
</evidence>
<dbReference type="Proteomes" id="UP001585080">
    <property type="component" value="Unassembled WGS sequence"/>
</dbReference>
<gene>
    <name evidence="1" type="ORF">VSS16_36005</name>
</gene>
<reference evidence="1 2" key="1">
    <citation type="submission" date="2024-01" db="EMBL/GenBank/DDBJ databases">
        <title>Genome mining of biosynthetic gene clusters to explore secondary metabolites of Streptomyces sp.</title>
        <authorList>
            <person name="Baig A."/>
            <person name="Ajitkumar Shintre N."/>
            <person name="Kumar H."/>
            <person name="Anbarasu A."/>
            <person name="Ramaiah S."/>
        </authorList>
    </citation>
    <scope>NUCLEOTIDE SEQUENCE [LARGE SCALE GENOMIC DNA]</scope>
    <source>
        <strain evidence="1 2">A57</strain>
    </source>
</reference>
<feature type="non-terminal residue" evidence="1">
    <location>
        <position position="1"/>
    </location>
</feature>
<evidence type="ECO:0000313" key="1">
    <source>
        <dbReference type="EMBL" id="MFB8778047.1"/>
    </source>
</evidence>
<dbReference type="RefSeq" id="WP_376736471.1">
    <property type="nucleotide sequence ID" value="NZ_JAYMRP010000078.1"/>
</dbReference>
<protein>
    <recommendedName>
        <fullName evidence="3">Acyl-CoA dehydrogenase</fullName>
    </recommendedName>
</protein>
<organism evidence="1 2">
    <name type="scientific">Streptomyces broussonetiae</name>
    <dbReference type="NCBI Taxonomy" id="2686304"/>
    <lineage>
        <taxon>Bacteria</taxon>
        <taxon>Bacillati</taxon>
        <taxon>Actinomycetota</taxon>
        <taxon>Actinomycetes</taxon>
        <taxon>Kitasatosporales</taxon>
        <taxon>Streptomycetaceae</taxon>
        <taxon>Streptomyces</taxon>
    </lineage>
</organism>
<evidence type="ECO:0000313" key="2">
    <source>
        <dbReference type="Proteomes" id="UP001585080"/>
    </source>
</evidence>
<dbReference type="EMBL" id="JAYMRP010000078">
    <property type="protein sequence ID" value="MFB8778047.1"/>
    <property type="molecule type" value="Genomic_DNA"/>
</dbReference>
<accession>A0ABV5EMF6</accession>
<comment type="caution">
    <text evidence="1">The sequence shown here is derived from an EMBL/GenBank/DDBJ whole genome shotgun (WGS) entry which is preliminary data.</text>
</comment>